<dbReference type="Gene3D" id="2.40.10.270">
    <property type="entry name" value="Bacteriophage SPP1 head-tail adaptor protein"/>
    <property type="match status" value="1"/>
</dbReference>
<comment type="caution">
    <text evidence="1">The sequence shown here is derived from an EMBL/GenBank/DDBJ whole genome shotgun (WGS) entry which is preliminary data.</text>
</comment>
<organism evidence="1 2">
    <name type="scientific">Tropicimonas omnivorans</name>
    <dbReference type="NCBI Taxonomy" id="3075590"/>
    <lineage>
        <taxon>Bacteria</taxon>
        <taxon>Pseudomonadati</taxon>
        <taxon>Pseudomonadota</taxon>
        <taxon>Alphaproteobacteria</taxon>
        <taxon>Rhodobacterales</taxon>
        <taxon>Roseobacteraceae</taxon>
        <taxon>Tropicimonas</taxon>
    </lineage>
</organism>
<gene>
    <name evidence="1" type="ORF">RM543_13045</name>
</gene>
<accession>A0ABU3DIR7</accession>
<dbReference type="InterPro" id="IPR038666">
    <property type="entry name" value="SSP1_head-tail_sf"/>
</dbReference>
<dbReference type="Pfam" id="PF05521">
    <property type="entry name" value="Phage_HCP"/>
    <property type="match status" value="1"/>
</dbReference>
<keyword evidence="2" id="KW-1185">Reference proteome</keyword>
<dbReference type="EMBL" id="JAVRHL010000003">
    <property type="protein sequence ID" value="MDT0683615.1"/>
    <property type="molecule type" value="Genomic_DNA"/>
</dbReference>
<name>A0ABU3DIR7_9RHOB</name>
<evidence type="ECO:0000313" key="1">
    <source>
        <dbReference type="EMBL" id="MDT0683615.1"/>
    </source>
</evidence>
<reference evidence="1 2" key="1">
    <citation type="submission" date="2023-09" db="EMBL/GenBank/DDBJ databases">
        <authorList>
            <person name="Rey-Velasco X."/>
        </authorList>
    </citation>
    <scope>NUCLEOTIDE SEQUENCE [LARGE SCALE GENOMIC DNA]</scope>
    <source>
        <strain evidence="1 2">F158</strain>
    </source>
</reference>
<dbReference type="InterPro" id="IPR008767">
    <property type="entry name" value="Phage_SPP1_head-tail_adaptor"/>
</dbReference>
<protein>
    <submittedName>
        <fullName evidence="1">Head-tail adaptor protein</fullName>
    </submittedName>
</protein>
<sequence length="111" mass="12060">MPRLNRSLVLEARERVPDGHGGVRSGWRALGSLWGQLKAGAARETGLGGLPGTRVQWRITVRGSPEGSLARPVAGQRFAMGARRFRIVAVAEADVEGRYLLCHASEEEVRT</sequence>
<dbReference type="Proteomes" id="UP001265259">
    <property type="component" value="Unassembled WGS sequence"/>
</dbReference>
<evidence type="ECO:0000313" key="2">
    <source>
        <dbReference type="Proteomes" id="UP001265259"/>
    </source>
</evidence>
<proteinExistence type="predicted"/>